<dbReference type="AlphaFoldDB" id="A0ABD2KF77"/>
<dbReference type="PROSITE" id="PS50146">
    <property type="entry name" value="DAGK"/>
    <property type="match status" value="1"/>
</dbReference>
<dbReference type="SUPFAM" id="SSF111331">
    <property type="entry name" value="NAD kinase/diacylglycerol kinase-like"/>
    <property type="match status" value="1"/>
</dbReference>
<evidence type="ECO:0000313" key="4">
    <source>
        <dbReference type="Proteomes" id="UP001620626"/>
    </source>
</evidence>
<protein>
    <recommendedName>
        <fullName evidence="2">DAGKc domain-containing protein</fullName>
    </recommendedName>
</protein>
<reference evidence="3 4" key="1">
    <citation type="submission" date="2024-10" db="EMBL/GenBank/DDBJ databases">
        <authorList>
            <person name="Kim D."/>
        </authorList>
    </citation>
    <scope>NUCLEOTIDE SEQUENCE [LARGE SCALE GENOMIC DNA]</scope>
    <source>
        <strain evidence="3">BH-2024</strain>
    </source>
</reference>
<dbReference type="Gene3D" id="2.60.200.40">
    <property type="match status" value="1"/>
</dbReference>
<dbReference type="InterPro" id="IPR001206">
    <property type="entry name" value="Diacylglycerol_kinase_cat_dom"/>
</dbReference>
<dbReference type="SMART" id="SM00046">
    <property type="entry name" value="DAGKc"/>
    <property type="match status" value="1"/>
</dbReference>
<accession>A0ABD2KF77</accession>
<comment type="caution">
    <text evidence="3">The sequence shown here is derived from an EMBL/GenBank/DDBJ whole genome shotgun (WGS) entry which is preliminary data.</text>
</comment>
<dbReference type="EMBL" id="JBICBT010000783">
    <property type="protein sequence ID" value="KAL3101320.1"/>
    <property type="molecule type" value="Genomic_DNA"/>
</dbReference>
<evidence type="ECO:0000313" key="3">
    <source>
        <dbReference type="EMBL" id="KAL3101320.1"/>
    </source>
</evidence>
<dbReference type="PANTHER" id="PTHR12358">
    <property type="entry name" value="SPHINGOSINE KINASE"/>
    <property type="match status" value="1"/>
</dbReference>
<feature type="domain" description="DAGKc" evidence="2">
    <location>
        <begin position="154"/>
        <end position="262"/>
    </location>
</feature>
<dbReference type="Proteomes" id="UP001620626">
    <property type="component" value="Unassembled WGS sequence"/>
</dbReference>
<evidence type="ECO:0000256" key="1">
    <source>
        <dbReference type="SAM" id="MobiDB-lite"/>
    </source>
</evidence>
<dbReference type="Pfam" id="PF00781">
    <property type="entry name" value="DAGK_cat"/>
    <property type="match status" value="1"/>
</dbReference>
<proteinExistence type="predicted"/>
<dbReference type="InterPro" id="IPR050187">
    <property type="entry name" value="Lipid_Phosphate_FormReg"/>
</dbReference>
<sequence length="546" mass="60983">MSSLSPSPSSFSAKLFPLQNPRFCCPSFCFSPSPIPFKWPPSASDHPTPIASNSDCSFCLFSDDIVSVRTVPHQSQRAEEEGLPAFAPSSPHLLLSVCPLIRPSCQRRLLRFALLPDHPSQLVPLQRSLALWLRHSFSLDSPPHSPSSFSVSSSLSLRVLVLLNPFSGQKRALHLWRTEVEPLWREAGISYELRQTEGPEHAIRVAAELDLDSFGMLALGGGDGLICEAINGLFHRADFRRAIRLPLLHLPMGTGNSLAASVAFMANEPFPPRGTFCSQMALMALRPSFRRLRLYRAEFSQNRSKMMFLSLSWGLLADIDLGSERFRRLGMLRLHLEAFLRIAQLPSVAFYRARLSYLPISDGPELCELERKLRFGVDVRRGAFGDGHFEDEGEEEEDAGGEEEEEQMPPLNEPIPSHWLTIDGEFCFVLLSALSHLGSDIPFVPSARPQDSVLYLSFVRWKNLRSRVHMARILLSINSSAHLEDPAFEVIPVKACRIQPAPGMGGFVALDGEQIENEIGQSFQVMATRWCATVAGQRERQREGRT</sequence>
<gene>
    <name evidence="3" type="ORF">niasHT_028076</name>
</gene>
<feature type="region of interest" description="Disordered" evidence="1">
    <location>
        <begin position="385"/>
        <end position="411"/>
    </location>
</feature>
<dbReference type="InterPro" id="IPR016064">
    <property type="entry name" value="NAD/diacylglycerol_kinase_sf"/>
</dbReference>
<feature type="compositionally biased region" description="Acidic residues" evidence="1">
    <location>
        <begin position="391"/>
        <end position="407"/>
    </location>
</feature>
<name>A0ABD2KF77_9BILA</name>
<organism evidence="3 4">
    <name type="scientific">Heterodera trifolii</name>
    <dbReference type="NCBI Taxonomy" id="157864"/>
    <lineage>
        <taxon>Eukaryota</taxon>
        <taxon>Metazoa</taxon>
        <taxon>Ecdysozoa</taxon>
        <taxon>Nematoda</taxon>
        <taxon>Chromadorea</taxon>
        <taxon>Rhabditida</taxon>
        <taxon>Tylenchina</taxon>
        <taxon>Tylenchomorpha</taxon>
        <taxon>Tylenchoidea</taxon>
        <taxon>Heteroderidae</taxon>
        <taxon>Heteroderinae</taxon>
        <taxon>Heterodera</taxon>
    </lineage>
</organism>
<evidence type="ECO:0000259" key="2">
    <source>
        <dbReference type="PROSITE" id="PS50146"/>
    </source>
</evidence>
<dbReference type="InterPro" id="IPR017438">
    <property type="entry name" value="ATP-NAD_kinase_N"/>
</dbReference>
<keyword evidence="4" id="KW-1185">Reference proteome</keyword>
<dbReference type="Gene3D" id="3.40.50.10330">
    <property type="entry name" value="Probable inorganic polyphosphate/atp-NAD kinase, domain 1"/>
    <property type="match status" value="1"/>
</dbReference>
<dbReference type="PANTHER" id="PTHR12358:SF112">
    <property type="entry name" value="LD11247P-RELATED"/>
    <property type="match status" value="1"/>
</dbReference>